<evidence type="ECO:0000313" key="6">
    <source>
        <dbReference type="Proteomes" id="UP000325161"/>
    </source>
</evidence>
<dbReference type="RefSeq" id="WP_148815120.1">
    <property type="nucleotide sequence ID" value="NZ_CP043046.1"/>
</dbReference>
<sequence>MFHLVLLLAFVYVAVRFVAPLPWSLGARIALGTVLLLISKHHLIQHWVYGNMFSPEVPRLLILVVGVLFCTFGFLFVFVVSADCVLLAARLAKRAPVFDAHTRTRARYVAAAVALLLSAGAVTHSLRVPDVKRVELTMRDLPPELDGFRVVQLTDLHSSRLLATPWVRGVVERTNALNPDLILFTGDVIDGTPDARREDVRPLGDLRAKHGVIAALGNHEYYFDGAKWTAEFEALGMKMLLNRHVSVEVNGQSLIVAGVTDPVARLYGMDVPNIEQALAGVPANAPIILLSHRPVRSSEHAKAGVDLQLSGHTHGGVVLGLTLVVMLANDGFLSGAYDIDGMWMYISNGTGMWNGFPIRLGVPAEITEIVLRSPGK</sequence>
<organism evidence="5 6">
    <name type="scientific">Pigmentiphaga aceris</name>
    <dbReference type="NCBI Taxonomy" id="1940612"/>
    <lineage>
        <taxon>Bacteria</taxon>
        <taxon>Pseudomonadati</taxon>
        <taxon>Pseudomonadota</taxon>
        <taxon>Betaproteobacteria</taxon>
        <taxon>Burkholderiales</taxon>
        <taxon>Alcaligenaceae</taxon>
        <taxon>Pigmentiphaga</taxon>
    </lineage>
</organism>
<evidence type="ECO:0000256" key="2">
    <source>
        <dbReference type="ARBA" id="ARBA00022801"/>
    </source>
</evidence>
<accession>A0A5C0AY26</accession>
<dbReference type="Proteomes" id="UP000325161">
    <property type="component" value="Chromosome"/>
</dbReference>
<keyword evidence="6" id="KW-1185">Reference proteome</keyword>
<dbReference type="EMBL" id="CP043046">
    <property type="protein sequence ID" value="QEI06474.1"/>
    <property type="molecule type" value="Genomic_DNA"/>
</dbReference>
<dbReference type="AlphaFoldDB" id="A0A5C0AY26"/>
<proteinExistence type="predicted"/>
<reference evidence="5 6" key="1">
    <citation type="submission" date="2019-08" db="EMBL/GenBank/DDBJ databases">
        <title>Amphibian skin-associated Pigmentiphaga: genome sequence and occurrence across geography and hosts.</title>
        <authorList>
            <person name="Bletz M.C."/>
            <person name="Bunk B."/>
            <person name="Sproeer C."/>
            <person name="Biwer P."/>
            <person name="Reiter S."/>
            <person name="Rabemananjara F.C.E."/>
            <person name="Schulz S."/>
            <person name="Overmann J."/>
            <person name="Vences M."/>
        </authorList>
    </citation>
    <scope>NUCLEOTIDE SEQUENCE [LARGE SCALE GENOMIC DNA]</scope>
    <source>
        <strain evidence="5 6">Mada1488</strain>
    </source>
</reference>
<feature type="transmembrane region" description="Helical" evidence="3">
    <location>
        <begin position="60"/>
        <end position="88"/>
    </location>
</feature>
<keyword evidence="3" id="KW-0812">Transmembrane</keyword>
<dbReference type="PANTHER" id="PTHR31302:SF31">
    <property type="entry name" value="PHOSPHODIESTERASE YAEI"/>
    <property type="match status" value="1"/>
</dbReference>
<dbReference type="InterPro" id="IPR029052">
    <property type="entry name" value="Metallo-depent_PP-like"/>
</dbReference>
<feature type="transmembrane region" description="Helical" evidence="3">
    <location>
        <begin position="108"/>
        <end position="126"/>
    </location>
</feature>
<protein>
    <submittedName>
        <fullName evidence="5">Metallophosphoesterase</fullName>
    </submittedName>
</protein>
<keyword evidence="2" id="KW-0378">Hydrolase</keyword>
<name>A0A5C0AY26_9BURK</name>
<evidence type="ECO:0000259" key="4">
    <source>
        <dbReference type="Pfam" id="PF00149"/>
    </source>
</evidence>
<keyword evidence="1" id="KW-0479">Metal-binding</keyword>
<dbReference type="SUPFAM" id="SSF56300">
    <property type="entry name" value="Metallo-dependent phosphatases"/>
    <property type="match status" value="1"/>
</dbReference>
<dbReference type="GO" id="GO:0046872">
    <property type="term" value="F:metal ion binding"/>
    <property type="evidence" value="ECO:0007669"/>
    <property type="project" value="UniProtKB-KW"/>
</dbReference>
<dbReference type="Pfam" id="PF00149">
    <property type="entry name" value="Metallophos"/>
    <property type="match status" value="1"/>
</dbReference>
<keyword evidence="3" id="KW-1133">Transmembrane helix</keyword>
<evidence type="ECO:0000313" key="5">
    <source>
        <dbReference type="EMBL" id="QEI06474.1"/>
    </source>
</evidence>
<dbReference type="InterPro" id="IPR051158">
    <property type="entry name" value="Metallophosphoesterase_sf"/>
</dbReference>
<dbReference type="OrthoDB" id="9780884at2"/>
<dbReference type="KEGG" id="pacr:FXN63_12015"/>
<keyword evidence="3" id="KW-0472">Membrane</keyword>
<dbReference type="InterPro" id="IPR004843">
    <property type="entry name" value="Calcineurin-like_PHP"/>
</dbReference>
<dbReference type="GO" id="GO:0009245">
    <property type="term" value="P:lipid A biosynthetic process"/>
    <property type="evidence" value="ECO:0007669"/>
    <property type="project" value="TreeGrafter"/>
</dbReference>
<evidence type="ECO:0000256" key="3">
    <source>
        <dbReference type="SAM" id="Phobius"/>
    </source>
</evidence>
<dbReference type="Gene3D" id="3.60.21.10">
    <property type="match status" value="1"/>
</dbReference>
<dbReference type="CDD" id="cd07385">
    <property type="entry name" value="MPP_YkuE_C"/>
    <property type="match status" value="1"/>
</dbReference>
<evidence type="ECO:0000256" key="1">
    <source>
        <dbReference type="ARBA" id="ARBA00022723"/>
    </source>
</evidence>
<dbReference type="PANTHER" id="PTHR31302">
    <property type="entry name" value="TRANSMEMBRANE PROTEIN WITH METALLOPHOSPHOESTERASE DOMAIN-RELATED"/>
    <property type="match status" value="1"/>
</dbReference>
<dbReference type="GO" id="GO:0016020">
    <property type="term" value="C:membrane"/>
    <property type="evidence" value="ECO:0007669"/>
    <property type="project" value="GOC"/>
</dbReference>
<gene>
    <name evidence="5" type="ORF">FXN63_12015</name>
</gene>
<dbReference type="GO" id="GO:0008758">
    <property type="term" value="F:UDP-2,3-diacylglucosamine hydrolase activity"/>
    <property type="evidence" value="ECO:0007669"/>
    <property type="project" value="TreeGrafter"/>
</dbReference>
<feature type="domain" description="Calcineurin-like phosphoesterase" evidence="4">
    <location>
        <begin position="148"/>
        <end position="315"/>
    </location>
</feature>